<evidence type="ECO:0008006" key="3">
    <source>
        <dbReference type="Google" id="ProtNLM"/>
    </source>
</evidence>
<keyword evidence="2" id="KW-1185">Reference proteome</keyword>
<name>A0ABU6S4T1_9FABA</name>
<dbReference type="EMBL" id="JASCZI010060438">
    <property type="protein sequence ID" value="MED6131425.1"/>
    <property type="molecule type" value="Genomic_DNA"/>
</dbReference>
<sequence length="98" mass="10651">MANFLKHRTLECLLHLLPSIPPLPLSSTESSPLPCFRCLASSALAHFLFLRHLQSFGSAVTSPLLSSPPPFSLLTSPLLASLELPSAPLCCLCRHKFL</sequence>
<organism evidence="1 2">
    <name type="scientific">Stylosanthes scabra</name>
    <dbReference type="NCBI Taxonomy" id="79078"/>
    <lineage>
        <taxon>Eukaryota</taxon>
        <taxon>Viridiplantae</taxon>
        <taxon>Streptophyta</taxon>
        <taxon>Embryophyta</taxon>
        <taxon>Tracheophyta</taxon>
        <taxon>Spermatophyta</taxon>
        <taxon>Magnoliopsida</taxon>
        <taxon>eudicotyledons</taxon>
        <taxon>Gunneridae</taxon>
        <taxon>Pentapetalae</taxon>
        <taxon>rosids</taxon>
        <taxon>fabids</taxon>
        <taxon>Fabales</taxon>
        <taxon>Fabaceae</taxon>
        <taxon>Papilionoideae</taxon>
        <taxon>50 kb inversion clade</taxon>
        <taxon>dalbergioids sensu lato</taxon>
        <taxon>Dalbergieae</taxon>
        <taxon>Pterocarpus clade</taxon>
        <taxon>Stylosanthes</taxon>
    </lineage>
</organism>
<reference evidence="1 2" key="1">
    <citation type="journal article" date="2023" name="Plants (Basel)">
        <title>Bridging the Gap: Combining Genomics and Transcriptomics Approaches to Understand Stylosanthes scabra, an Orphan Legume from the Brazilian Caatinga.</title>
        <authorList>
            <person name="Ferreira-Neto J.R.C."/>
            <person name="da Silva M.D."/>
            <person name="Binneck E."/>
            <person name="de Melo N.F."/>
            <person name="da Silva R.H."/>
            <person name="de Melo A.L.T.M."/>
            <person name="Pandolfi V."/>
            <person name="Bustamante F.O."/>
            <person name="Brasileiro-Vidal A.C."/>
            <person name="Benko-Iseppon A.M."/>
        </authorList>
    </citation>
    <scope>NUCLEOTIDE SEQUENCE [LARGE SCALE GENOMIC DNA]</scope>
    <source>
        <tissue evidence="1">Leaves</tissue>
    </source>
</reference>
<evidence type="ECO:0000313" key="2">
    <source>
        <dbReference type="Proteomes" id="UP001341840"/>
    </source>
</evidence>
<comment type="caution">
    <text evidence="1">The sequence shown here is derived from an EMBL/GenBank/DDBJ whole genome shotgun (WGS) entry which is preliminary data.</text>
</comment>
<dbReference type="Proteomes" id="UP001341840">
    <property type="component" value="Unassembled WGS sequence"/>
</dbReference>
<accession>A0ABU6S4T1</accession>
<protein>
    <recommendedName>
        <fullName evidence="3">Secreted protein</fullName>
    </recommendedName>
</protein>
<gene>
    <name evidence="1" type="ORF">PIB30_009906</name>
</gene>
<proteinExistence type="predicted"/>
<evidence type="ECO:0000313" key="1">
    <source>
        <dbReference type="EMBL" id="MED6131425.1"/>
    </source>
</evidence>